<dbReference type="GO" id="GO:0031640">
    <property type="term" value="P:killing of cells of another organism"/>
    <property type="evidence" value="ECO:0007669"/>
    <property type="project" value="UniProtKB-UniRule"/>
</dbReference>
<comment type="subcellular location">
    <subcellularLocation>
        <location evidence="1 9">Secreted</location>
    </subcellularLocation>
</comment>
<dbReference type="EMBL" id="JACTNZ010000013">
    <property type="protein sequence ID" value="KAG5516501.1"/>
    <property type="molecule type" value="Genomic_DNA"/>
</dbReference>
<keyword evidence="6 9" id="KW-0732">Signal</keyword>
<protein>
    <recommendedName>
        <fullName evidence="9">Defensin-like protein</fullName>
    </recommendedName>
</protein>
<evidence type="ECO:0000256" key="7">
    <source>
        <dbReference type="ARBA" id="ARBA00022821"/>
    </source>
</evidence>
<dbReference type="AlphaFoldDB" id="A0AAV6HVE9"/>
<comment type="similarity">
    <text evidence="2 9">Belongs to the DEFL family.</text>
</comment>
<sequence>MDKLSPTICFLLVVLFYASDTLKIKSVAGEPCSEGIGLCGSDCDQRCKSRHPPGSSSGSCNYNINPPLCTCYYSCGKQPPAPPKRNCHGGLGRCSQKCNTTCCNASCAAKFNYGQGYCDDSAGVSICQCQYVCK</sequence>
<evidence type="ECO:0000256" key="8">
    <source>
        <dbReference type="ARBA" id="ARBA00023157"/>
    </source>
</evidence>
<dbReference type="PANTHER" id="PTHR36788:SF2">
    <property type="entry name" value="DEFENSIN-LIKE PROTEIN 183"/>
    <property type="match status" value="1"/>
</dbReference>
<dbReference type="GO" id="GO:0005576">
    <property type="term" value="C:extracellular region"/>
    <property type="evidence" value="ECO:0007669"/>
    <property type="project" value="UniProtKB-SubCell"/>
</dbReference>
<accession>A0AAV6HVE9</accession>
<gene>
    <name evidence="10" type="ORF">RHGRI_037268</name>
</gene>
<keyword evidence="3 9" id="KW-0964">Secreted</keyword>
<dbReference type="Proteomes" id="UP000823749">
    <property type="component" value="Chromosome 13"/>
</dbReference>
<keyword evidence="5 9" id="KW-0295">Fungicide</keyword>
<evidence type="ECO:0000256" key="9">
    <source>
        <dbReference type="RuleBase" id="RU367109"/>
    </source>
</evidence>
<keyword evidence="4 9" id="KW-0929">Antimicrobial</keyword>
<evidence type="ECO:0000256" key="5">
    <source>
        <dbReference type="ARBA" id="ARBA00022577"/>
    </source>
</evidence>
<evidence type="ECO:0000256" key="4">
    <source>
        <dbReference type="ARBA" id="ARBA00022529"/>
    </source>
</evidence>
<dbReference type="InterPro" id="IPR039641">
    <property type="entry name" value="LCR"/>
</dbReference>
<feature type="chain" id="PRO_5043106451" description="Defensin-like protein" evidence="9">
    <location>
        <begin position="22"/>
        <end position="134"/>
    </location>
</feature>
<dbReference type="GO" id="GO:0050832">
    <property type="term" value="P:defense response to fungus"/>
    <property type="evidence" value="ECO:0007669"/>
    <property type="project" value="UniProtKB-UniRule"/>
</dbReference>
<evidence type="ECO:0000256" key="2">
    <source>
        <dbReference type="ARBA" id="ARBA00006722"/>
    </source>
</evidence>
<evidence type="ECO:0000313" key="10">
    <source>
        <dbReference type="EMBL" id="KAG5516501.1"/>
    </source>
</evidence>
<evidence type="ECO:0000313" key="11">
    <source>
        <dbReference type="Proteomes" id="UP000823749"/>
    </source>
</evidence>
<name>A0AAV6HVE9_9ERIC</name>
<proteinExistence type="inferred from homology"/>
<keyword evidence="8" id="KW-1015">Disulfide bond</keyword>
<comment type="caution">
    <text evidence="10">The sequence shown here is derived from an EMBL/GenBank/DDBJ whole genome shotgun (WGS) entry which is preliminary data.</text>
</comment>
<keyword evidence="11" id="KW-1185">Reference proteome</keyword>
<evidence type="ECO:0000256" key="3">
    <source>
        <dbReference type="ARBA" id="ARBA00022525"/>
    </source>
</evidence>
<evidence type="ECO:0000256" key="6">
    <source>
        <dbReference type="ARBA" id="ARBA00022729"/>
    </source>
</evidence>
<organism evidence="10 11">
    <name type="scientific">Rhododendron griersonianum</name>
    <dbReference type="NCBI Taxonomy" id="479676"/>
    <lineage>
        <taxon>Eukaryota</taxon>
        <taxon>Viridiplantae</taxon>
        <taxon>Streptophyta</taxon>
        <taxon>Embryophyta</taxon>
        <taxon>Tracheophyta</taxon>
        <taxon>Spermatophyta</taxon>
        <taxon>Magnoliopsida</taxon>
        <taxon>eudicotyledons</taxon>
        <taxon>Gunneridae</taxon>
        <taxon>Pentapetalae</taxon>
        <taxon>asterids</taxon>
        <taxon>Ericales</taxon>
        <taxon>Ericaceae</taxon>
        <taxon>Ericoideae</taxon>
        <taxon>Rhodoreae</taxon>
        <taxon>Rhododendron</taxon>
    </lineage>
</organism>
<keyword evidence="7 9" id="KW-0611">Plant defense</keyword>
<feature type="signal peptide" evidence="9">
    <location>
        <begin position="1"/>
        <end position="21"/>
    </location>
</feature>
<reference evidence="10 11" key="1">
    <citation type="submission" date="2020-08" db="EMBL/GenBank/DDBJ databases">
        <title>Plant Genome Project.</title>
        <authorList>
            <person name="Zhang R.-G."/>
        </authorList>
    </citation>
    <scope>NUCLEOTIDE SEQUENCE [LARGE SCALE GENOMIC DNA]</scope>
    <source>
        <strain evidence="10">WSP0</strain>
        <tissue evidence="10">Leaf</tissue>
    </source>
</reference>
<dbReference type="PANTHER" id="PTHR36788">
    <property type="entry name" value="DEFENSIN-LIKE PROTEIN 183"/>
    <property type="match status" value="1"/>
</dbReference>
<evidence type="ECO:0000256" key="1">
    <source>
        <dbReference type="ARBA" id="ARBA00004613"/>
    </source>
</evidence>